<organism evidence="2 3">
    <name type="scientific">Candidatus Nitrosotenuis uzonensis</name>
    <dbReference type="NCBI Taxonomy" id="1407055"/>
    <lineage>
        <taxon>Archaea</taxon>
        <taxon>Nitrososphaerota</taxon>
        <taxon>Candidatus Nitrosotenuis</taxon>
    </lineage>
</organism>
<evidence type="ECO:0000259" key="1">
    <source>
        <dbReference type="Pfam" id="PF07995"/>
    </source>
</evidence>
<accession>A0A812F5E8</accession>
<dbReference type="SUPFAM" id="SSF50952">
    <property type="entry name" value="Soluble quinoprotein glucose dehydrogenase"/>
    <property type="match status" value="1"/>
</dbReference>
<gene>
    <name evidence="2" type="ORF">NUZ5A_50605</name>
</gene>
<dbReference type="EMBL" id="CAJNAQ010000005">
    <property type="protein sequence ID" value="CAE6496927.1"/>
    <property type="molecule type" value="Genomic_DNA"/>
</dbReference>
<dbReference type="InterPro" id="IPR012938">
    <property type="entry name" value="Glc/Sorbosone_DH"/>
</dbReference>
<dbReference type="RefSeq" id="WP_205099674.1">
    <property type="nucleotide sequence ID" value="NZ_CAJNAQ010000005.1"/>
</dbReference>
<dbReference type="PANTHER" id="PTHR19328">
    <property type="entry name" value="HEDGEHOG-INTERACTING PROTEIN"/>
    <property type="match status" value="1"/>
</dbReference>
<dbReference type="PANTHER" id="PTHR19328:SF13">
    <property type="entry name" value="HIPL1 PROTEIN"/>
    <property type="match status" value="1"/>
</dbReference>
<evidence type="ECO:0000313" key="2">
    <source>
        <dbReference type="EMBL" id="CAE6496927.1"/>
    </source>
</evidence>
<proteinExistence type="predicted"/>
<name>A0A812F5E8_9ARCH</name>
<reference evidence="2" key="1">
    <citation type="submission" date="2021-02" db="EMBL/GenBank/DDBJ databases">
        <authorList>
            <person name="Han P."/>
        </authorList>
    </citation>
    <scope>NUCLEOTIDE SEQUENCE</scope>
    <source>
        <strain evidence="2">Candidatus Nitrosotenuis uzonensis 5A</strain>
    </source>
</reference>
<comment type="caution">
    <text evidence="2">The sequence shown here is derived from an EMBL/GenBank/DDBJ whole genome shotgun (WGS) entry which is preliminary data.</text>
</comment>
<dbReference type="Proteomes" id="UP000655759">
    <property type="component" value="Unassembled WGS sequence"/>
</dbReference>
<dbReference type="Gene3D" id="2.120.10.30">
    <property type="entry name" value="TolB, C-terminal domain"/>
    <property type="match status" value="1"/>
</dbReference>
<evidence type="ECO:0000313" key="3">
    <source>
        <dbReference type="Proteomes" id="UP000655759"/>
    </source>
</evidence>
<dbReference type="InterPro" id="IPR011042">
    <property type="entry name" value="6-blade_b-propeller_TolB-like"/>
</dbReference>
<dbReference type="InterPro" id="IPR011041">
    <property type="entry name" value="Quinoprot_gluc/sorb_DH_b-prop"/>
</dbReference>
<sequence length="419" mass="46207">MFAKYIVFCALLLTLLTYTQNILAQEFPQHGLRVETIADNLTIPWAIAFSPDGRIFVTERTGTLRVIENGSLQSEPALKLNVGRSEGGLLGLTLDPNFEQNHHMYLYYTYSEFLSTYNRVSRFTESNNKVADELILIDKIPGAPIHNGGRIKFGPDGKLYITTGDAAIASLAQDPNSLAGKILRINPDGTIPDDNPFENSPVYSYGHRNPQGLDWDPKTGMLVATEHGPSGERGFAHDEINIIHPGKNYGWPEVIGNEHDSRYVDPLFHTGNVAWAPSGAAFYDDDKIPALKGKFLVANLRSVHLHAFEIDAMHSKILSEQSLFSGAFGRLRDVHIGNDGSIYLLTSNKDGRGSPAPNDDKILKILPMMPTLPPLKQMREGMTVECSDGFELVVKASNGNPACVKPATKLKLMERGWAH</sequence>
<protein>
    <recommendedName>
        <fullName evidence="1">Glucose/Sorbosone dehydrogenase domain-containing protein</fullName>
    </recommendedName>
</protein>
<feature type="domain" description="Glucose/Sorbosone dehydrogenase" evidence="1">
    <location>
        <begin position="41"/>
        <end position="352"/>
    </location>
</feature>
<dbReference type="AlphaFoldDB" id="A0A812F5E8"/>
<dbReference type="Pfam" id="PF07995">
    <property type="entry name" value="GSDH"/>
    <property type="match status" value="1"/>
</dbReference>